<dbReference type="AlphaFoldDB" id="A0AA38JS29"/>
<keyword evidence="4" id="KW-1185">Reference proteome</keyword>
<reference evidence="3" key="2">
    <citation type="journal article" date="2023" name="Proc. Natl. Acad. Sci. U.S.A.">
        <title>A global phylogenomic analysis of the shiitake genus Lentinula.</title>
        <authorList>
            <person name="Sierra-Patev S."/>
            <person name="Min B."/>
            <person name="Naranjo-Ortiz M."/>
            <person name="Looney B."/>
            <person name="Konkel Z."/>
            <person name="Slot J.C."/>
            <person name="Sakamoto Y."/>
            <person name="Steenwyk J.L."/>
            <person name="Rokas A."/>
            <person name="Carro J."/>
            <person name="Camarero S."/>
            <person name="Ferreira P."/>
            <person name="Molpeceres G."/>
            <person name="Ruiz-Duenas F.J."/>
            <person name="Serrano A."/>
            <person name="Henrissat B."/>
            <person name="Drula E."/>
            <person name="Hughes K.W."/>
            <person name="Mata J.L."/>
            <person name="Ishikawa N.K."/>
            <person name="Vargas-Isla R."/>
            <person name="Ushijima S."/>
            <person name="Smith C.A."/>
            <person name="Donoghue J."/>
            <person name="Ahrendt S."/>
            <person name="Andreopoulos W."/>
            <person name="He G."/>
            <person name="LaButti K."/>
            <person name="Lipzen A."/>
            <person name="Ng V."/>
            <person name="Riley R."/>
            <person name="Sandor L."/>
            <person name="Barry K."/>
            <person name="Martinez A.T."/>
            <person name="Xiao Y."/>
            <person name="Gibbons J.G."/>
            <person name="Terashima K."/>
            <person name="Grigoriev I.V."/>
            <person name="Hibbett D."/>
        </authorList>
    </citation>
    <scope>NUCLEOTIDE SEQUENCE</scope>
    <source>
        <strain evidence="3">ET3784</strain>
    </source>
</reference>
<dbReference type="PROSITE" id="PS50157">
    <property type="entry name" value="ZINC_FINGER_C2H2_2"/>
    <property type="match status" value="1"/>
</dbReference>
<reference evidence="3" key="1">
    <citation type="submission" date="2022-08" db="EMBL/GenBank/DDBJ databases">
        <authorList>
            <consortium name="DOE Joint Genome Institute"/>
            <person name="Min B."/>
            <person name="Sierra-Patev S."/>
            <person name="Naranjo-Ortiz M."/>
            <person name="Looney B."/>
            <person name="Konkel Z."/>
            <person name="Slot J.C."/>
            <person name="Sakamoto Y."/>
            <person name="Steenwyk J.L."/>
            <person name="Rokas A."/>
            <person name="Carro J."/>
            <person name="Camarero S."/>
            <person name="Ferreira P."/>
            <person name="Molpeceres G."/>
            <person name="Ruiz-duenas F.J."/>
            <person name="Serrano A."/>
            <person name="Henrissat B."/>
            <person name="Drula E."/>
            <person name="Hughes K.W."/>
            <person name="Mata J.L."/>
            <person name="Ishikawa N.K."/>
            <person name="Vargas-Isla R."/>
            <person name="Ushijima S."/>
            <person name="Smith C.A."/>
            <person name="Ahrendt S."/>
            <person name="Andreopoulos W."/>
            <person name="He G."/>
            <person name="LaButti K."/>
            <person name="Lipzen A."/>
            <person name="Ng V."/>
            <person name="Riley R."/>
            <person name="Sandor L."/>
            <person name="Barry K."/>
            <person name="Martinez A.T."/>
            <person name="Xiao Y."/>
            <person name="Gibbons J.G."/>
            <person name="Terashima K."/>
            <person name="Hibbett D.S."/>
            <person name="Grigoriev I.V."/>
        </authorList>
    </citation>
    <scope>NUCLEOTIDE SEQUENCE</scope>
    <source>
        <strain evidence="3">ET3784</strain>
    </source>
</reference>
<keyword evidence="1" id="KW-0863">Zinc-finger</keyword>
<organism evidence="3 4">
    <name type="scientific">Lentinula guzmanii</name>
    <dbReference type="NCBI Taxonomy" id="2804957"/>
    <lineage>
        <taxon>Eukaryota</taxon>
        <taxon>Fungi</taxon>
        <taxon>Dikarya</taxon>
        <taxon>Basidiomycota</taxon>
        <taxon>Agaricomycotina</taxon>
        <taxon>Agaricomycetes</taxon>
        <taxon>Agaricomycetidae</taxon>
        <taxon>Agaricales</taxon>
        <taxon>Marasmiineae</taxon>
        <taxon>Omphalotaceae</taxon>
        <taxon>Lentinula</taxon>
    </lineage>
</organism>
<evidence type="ECO:0000313" key="4">
    <source>
        <dbReference type="Proteomes" id="UP001176059"/>
    </source>
</evidence>
<dbReference type="GO" id="GO:0008270">
    <property type="term" value="F:zinc ion binding"/>
    <property type="evidence" value="ECO:0007669"/>
    <property type="project" value="UniProtKB-KW"/>
</dbReference>
<keyword evidence="1" id="KW-0479">Metal-binding</keyword>
<accession>A0AA38JS29</accession>
<comment type="caution">
    <text evidence="3">The sequence shown here is derived from an EMBL/GenBank/DDBJ whole genome shotgun (WGS) entry which is preliminary data.</text>
</comment>
<name>A0AA38JS29_9AGAR</name>
<protein>
    <recommendedName>
        <fullName evidence="2">C2H2-type domain-containing protein</fullName>
    </recommendedName>
</protein>
<proteinExistence type="predicted"/>
<dbReference type="Proteomes" id="UP001176059">
    <property type="component" value="Unassembled WGS sequence"/>
</dbReference>
<dbReference type="Gene3D" id="3.30.160.60">
    <property type="entry name" value="Classic Zinc Finger"/>
    <property type="match status" value="1"/>
</dbReference>
<gene>
    <name evidence="3" type="ORF">DFJ43DRAFT_1037319</name>
</gene>
<evidence type="ECO:0000256" key="1">
    <source>
        <dbReference type="PROSITE-ProRule" id="PRU00042"/>
    </source>
</evidence>
<dbReference type="InterPro" id="IPR013087">
    <property type="entry name" value="Znf_C2H2_type"/>
</dbReference>
<feature type="domain" description="C2H2-type" evidence="2">
    <location>
        <begin position="14"/>
        <end position="41"/>
    </location>
</feature>
<keyword evidence="1" id="KW-0862">Zinc</keyword>
<evidence type="ECO:0000313" key="3">
    <source>
        <dbReference type="EMBL" id="KAJ3735010.1"/>
    </source>
</evidence>
<dbReference type="EMBL" id="JANVFO010000011">
    <property type="protein sequence ID" value="KAJ3735010.1"/>
    <property type="molecule type" value="Genomic_DNA"/>
</dbReference>
<dbReference type="PROSITE" id="PS00028">
    <property type="entry name" value="ZINC_FINGER_C2H2_1"/>
    <property type="match status" value="1"/>
</dbReference>
<sequence>MPRASSSKPEEGPVQCEICQAVIQRRQDFPRHMRIHSEKRDEIYESLQRSNVDIHHRIQLYDAEKVATIRHFPTPGCFVTNVPNVRPVVKSSLRTRERHSTSVACLYNTAVWFPLGDQQESLLLLFGQRSSKRRHHKYLPSMTTNPIMRVFQDTAIGIIESMLHQIQGENAFLTNNAPYAQLLRSVLKSFDHFDGKDHRP</sequence>
<evidence type="ECO:0000259" key="2">
    <source>
        <dbReference type="PROSITE" id="PS50157"/>
    </source>
</evidence>